<feature type="transmembrane region" description="Helical" evidence="12">
    <location>
        <begin position="12"/>
        <end position="31"/>
    </location>
</feature>
<dbReference type="EMBL" id="CAXLJL010000489">
    <property type="protein sequence ID" value="CAL5138450.1"/>
    <property type="molecule type" value="Genomic_DNA"/>
</dbReference>
<evidence type="ECO:0000256" key="4">
    <source>
        <dbReference type="ARBA" id="ARBA00022692"/>
    </source>
</evidence>
<evidence type="ECO:0000256" key="1">
    <source>
        <dbReference type="ARBA" id="ARBA00000971"/>
    </source>
</evidence>
<keyword evidence="4 12" id="KW-0812">Transmembrane</keyword>
<accession>A0AAV2TQ64</accession>
<dbReference type="PROSITE" id="PS50072">
    <property type="entry name" value="CSA_PPIASE_2"/>
    <property type="match status" value="1"/>
</dbReference>
<evidence type="ECO:0000313" key="14">
    <source>
        <dbReference type="EMBL" id="CAL5138450.1"/>
    </source>
</evidence>
<evidence type="ECO:0000256" key="8">
    <source>
        <dbReference type="ARBA" id="ARBA00023235"/>
    </source>
</evidence>
<dbReference type="GO" id="GO:0003755">
    <property type="term" value="F:peptidyl-prolyl cis-trans isomerase activity"/>
    <property type="evidence" value="ECO:0007669"/>
    <property type="project" value="UniProtKB-KW"/>
</dbReference>
<dbReference type="GO" id="GO:0071013">
    <property type="term" value="C:catalytic step 2 spliceosome"/>
    <property type="evidence" value="ECO:0007669"/>
    <property type="project" value="TreeGrafter"/>
</dbReference>
<feature type="domain" description="PPIase cyclophilin-type" evidence="13">
    <location>
        <begin position="289"/>
        <end position="444"/>
    </location>
</feature>
<comment type="catalytic activity">
    <reaction evidence="2 12">
        <text>[protein]-C-terminal S-[(2E,6E)-farnesyl]-L-cysteine + S-adenosyl-L-methionine = [protein]-C-terminal S-[(2E,6E)-farnesyl]-L-cysteine methyl ester + S-adenosyl-L-homocysteine</text>
        <dbReference type="Rhea" id="RHEA:21672"/>
        <dbReference type="Rhea" id="RHEA-COMP:12125"/>
        <dbReference type="Rhea" id="RHEA-COMP:12126"/>
        <dbReference type="ChEBI" id="CHEBI:57856"/>
        <dbReference type="ChEBI" id="CHEBI:59789"/>
        <dbReference type="ChEBI" id="CHEBI:90510"/>
        <dbReference type="ChEBI" id="CHEBI:90511"/>
        <dbReference type="EC" id="2.1.1.100"/>
    </reaction>
</comment>
<feature type="transmembrane region" description="Helical" evidence="12">
    <location>
        <begin position="245"/>
        <end position="264"/>
    </location>
</feature>
<dbReference type="PROSITE" id="PS51564">
    <property type="entry name" value="SAM_ICMT"/>
    <property type="match status" value="1"/>
</dbReference>
<organism evidence="14 15">
    <name type="scientific">Calicophoron daubneyi</name>
    <name type="common">Rumen fluke</name>
    <name type="synonym">Paramphistomum daubneyi</name>
    <dbReference type="NCBI Taxonomy" id="300641"/>
    <lineage>
        <taxon>Eukaryota</taxon>
        <taxon>Metazoa</taxon>
        <taxon>Spiralia</taxon>
        <taxon>Lophotrochozoa</taxon>
        <taxon>Platyhelminthes</taxon>
        <taxon>Trematoda</taxon>
        <taxon>Digenea</taxon>
        <taxon>Plagiorchiida</taxon>
        <taxon>Pronocephalata</taxon>
        <taxon>Paramphistomoidea</taxon>
        <taxon>Paramphistomidae</taxon>
        <taxon>Calicophoron</taxon>
    </lineage>
</organism>
<dbReference type="GO" id="GO:0032259">
    <property type="term" value="P:methylation"/>
    <property type="evidence" value="ECO:0007669"/>
    <property type="project" value="UniProtKB-KW"/>
</dbReference>
<dbReference type="FunFam" id="2.40.100.10:FF:000012">
    <property type="entry name" value="Peptidyl-prolyl cis-trans isomerase"/>
    <property type="match status" value="1"/>
</dbReference>
<evidence type="ECO:0000259" key="13">
    <source>
        <dbReference type="PROSITE" id="PS50072"/>
    </source>
</evidence>
<keyword evidence="12" id="KW-0808">Transferase</keyword>
<dbReference type="InterPro" id="IPR044666">
    <property type="entry name" value="Cyclophilin_A-like"/>
</dbReference>
<evidence type="ECO:0000256" key="11">
    <source>
        <dbReference type="ARBA" id="ARBA00038286"/>
    </source>
</evidence>
<evidence type="ECO:0000256" key="12">
    <source>
        <dbReference type="RuleBase" id="RU362022"/>
    </source>
</evidence>
<feature type="transmembrane region" description="Helical" evidence="12">
    <location>
        <begin position="175"/>
        <end position="197"/>
    </location>
</feature>
<sequence>MRVRPTDAGISIVGFTVGMCLFPFCLLLYGLSFTPVSILICAVFFPAVSATVLAITLSHFIDTDFSAKHCDLSGNVWRAYALGYTFGLGFVFIFASQLLECPKLLWPFGLYLAVLSFFHWSEFYFTALYNPINCCLDIYMLNHSPEYIIAAAASVLEYWLEIGMISFYYPSCPRIPSLVNVLGLGLCIAAEVLRKAAMATAATNFNHFIEIRRRPEHVLIKHGVYAWFRHPAYVGWFYWALGTQILLGNPLCLIAYAVASFVFFKDRINFEERNLTSFFGEEYLRYQREVPAVTLHTDLGDLKLEVFCMQAPLAAENFLALCASDYYKGCIFHRNIKGFIVQTGDPTGTGKNGQSIWKKKFKDEFHESLRHNARGIVSMANNGPDSNGSQFFITYSKQTMLDMKYSIFAKVIDGWNVLDELERAPVEEKTYRPLTDIHIQNVTIHANPFAE</sequence>
<dbReference type="CDD" id="cd01928">
    <property type="entry name" value="Cyclophilin_PPIL3_like"/>
    <property type="match status" value="1"/>
</dbReference>
<proteinExistence type="inferred from homology"/>
<evidence type="ECO:0000256" key="2">
    <source>
        <dbReference type="ARBA" id="ARBA00001450"/>
    </source>
</evidence>
<dbReference type="InterPro" id="IPR007269">
    <property type="entry name" value="ICMT_MeTrfase"/>
</dbReference>
<dbReference type="PROSITE" id="PS00170">
    <property type="entry name" value="CSA_PPIASE_1"/>
    <property type="match status" value="1"/>
</dbReference>
<dbReference type="Pfam" id="PF04140">
    <property type="entry name" value="ICMT"/>
    <property type="match status" value="1"/>
</dbReference>
<feature type="transmembrane region" description="Helical" evidence="12">
    <location>
        <begin position="105"/>
        <end position="126"/>
    </location>
</feature>
<dbReference type="Proteomes" id="UP001497525">
    <property type="component" value="Unassembled WGS sequence"/>
</dbReference>
<dbReference type="InterPro" id="IPR020892">
    <property type="entry name" value="Cyclophilin-type_PPIase_CS"/>
</dbReference>
<dbReference type="InterPro" id="IPR002130">
    <property type="entry name" value="Cyclophilin-type_PPIase_dom"/>
</dbReference>
<comment type="catalytic activity">
    <reaction evidence="1">
        <text>[protein]-peptidylproline (omega=180) = [protein]-peptidylproline (omega=0)</text>
        <dbReference type="Rhea" id="RHEA:16237"/>
        <dbReference type="Rhea" id="RHEA-COMP:10747"/>
        <dbReference type="Rhea" id="RHEA-COMP:10748"/>
        <dbReference type="ChEBI" id="CHEBI:83833"/>
        <dbReference type="ChEBI" id="CHEBI:83834"/>
        <dbReference type="EC" id="5.2.1.8"/>
    </reaction>
</comment>
<dbReference type="AlphaFoldDB" id="A0AAV2TQ64"/>
<comment type="similarity">
    <text evidence="12">Belongs to the class VI-like SAM-binding methyltransferase superfamily. Isoprenylcysteine carboxyl methyltransferase family.</text>
</comment>
<reference evidence="14" key="1">
    <citation type="submission" date="2024-06" db="EMBL/GenBank/DDBJ databases">
        <authorList>
            <person name="Liu X."/>
            <person name="Lenzi L."/>
            <person name="Haldenby T S."/>
            <person name="Uol C."/>
        </authorList>
    </citation>
    <scope>NUCLEOTIDE SEQUENCE</scope>
</reference>
<dbReference type="Gene3D" id="2.40.100.10">
    <property type="entry name" value="Cyclophilin-like"/>
    <property type="match status" value="1"/>
</dbReference>
<dbReference type="GO" id="GO:0005789">
    <property type="term" value="C:endoplasmic reticulum membrane"/>
    <property type="evidence" value="ECO:0007669"/>
    <property type="project" value="UniProtKB-SubCell"/>
</dbReference>
<evidence type="ECO:0000256" key="3">
    <source>
        <dbReference type="ARBA" id="ARBA00004141"/>
    </source>
</evidence>
<dbReference type="InterPro" id="IPR029000">
    <property type="entry name" value="Cyclophilin-like_dom_sf"/>
</dbReference>
<dbReference type="SUPFAM" id="SSF50891">
    <property type="entry name" value="Cyclophilin-like"/>
    <property type="match status" value="1"/>
</dbReference>
<evidence type="ECO:0000256" key="6">
    <source>
        <dbReference type="ARBA" id="ARBA00023110"/>
    </source>
</evidence>
<comment type="caution">
    <text evidence="14">The sequence shown here is derived from an EMBL/GenBank/DDBJ whole genome shotgun (WGS) entry which is preliminary data.</text>
</comment>
<protein>
    <recommendedName>
        <fullName evidence="10 12">Protein-S-isoprenylcysteine O-methyltransferase</fullName>
        <ecNumber evidence="12">2.1.1.100</ecNumber>
    </recommendedName>
</protein>
<dbReference type="PANTHER" id="PTHR45625:SF2">
    <property type="entry name" value="PEPTIDYL-PROLYL CIS-TRANS ISOMERASE-LIKE 3"/>
    <property type="match status" value="1"/>
</dbReference>
<keyword evidence="12" id="KW-0256">Endoplasmic reticulum</keyword>
<evidence type="ECO:0000256" key="10">
    <source>
        <dbReference type="ARBA" id="ARBA00023656"/>
    </source>
</evidence>
<gene>
    <name evidence="14" type="ORF">CDAUBV1_LOCUS13270</name>
</gene>
<dbReference type="PANTHER" id="PTHR45625">
    <property type="entry name" value="PEPTIDYL-PROLYL CIS-TRANS ISOMERASE-RELATED"/>
    <property type="match status" value="1"/>
</dbReference>
<comment type="similarity">
    <text evidence="11">Belongs to the cyclophilin-type PPIase family. PPIL3 subfamily.</text>
</comment>
<feature type="transmembrane region" description="Helical" evidence="12">
    <location>
        <begin position="37"/>
        <end position="58"/>
    </location>
</feature>
<comment type="subcellular location">
    <subcellularLocation>
        <location evidence="12">Endoplasmic reticulum membrane</location>
        <topology evidence="12">Multi-pass membrane protein</topology>
    </subcellularLocation>
    <subcellularLocation>
        <location evidence="3">Membrane</location>
        <topology evidence="3">Multi-pass membrane protein</topology>
    </subcellularLocation>
</comment>
<dbReference type="GO" id="GO:0006457">
    <property type="term" value="P:protein folding"/>
    <property type="evidence" value="ECO:0007669"/>
    <property type="project" value="InterPro"/>
</dbReference>
<dbReference type="Gene3D" id="1.20.120.1630">
    <property type="match status" value="1"/>
</dbReference>
<evidence type="ECO:0000256" key="9">
    <source>
        <dbReference type="ARBA" id="ARBA00023572"/>
    </source>
</evidence>
<feature type="transmembrane region" description="Helical" evidence="12">
    <location>
        <begin position="147"/>
        <end position="169"/>
    </location>
</feature>
<keyword evidence="12" id="KW-0489">Methyltransferase</keyword>
<dbReference type="Pfam" id="PF00160">
    <property type="entry name" value="Pro_isomerase"/>
    <property type="match status" value="1"/>
</dbReference>
<keyword evidence="7 12" id="KW-0472">Membrane</keyword>
<dbReference type="InterPro" id="IPR025770">
    <property type="entry name" value="PPMT_MeTrfase"/>
</dbReference>
<dbReference type="PRINTS" id="PR00153">
    <property type="entry name" value="CSAPPISMRASE"/>
</dbReference>
<name>A0AAV2TQ64_CALDB</name>
<keyword evidence="5 12" id="KW-1133">Transmembrane helix</keyword>
<dbReference type="EC" id="2.1.1.100" evidence="12"/>
<comment type="function">
    <text evidence="9">Catalyzes the post-translational methylation of isoprenylated C-terminal cysteine residues.</text>
</comment>
<keyword evidence="8" id="KW-0413">Isomerase</keyword>
<evidence type="ECO:0000256" key="5">
    <source>
        <dbReference type="ARBA" id="ARBA00022989"/>
    </source>
</evidence>
<evidence type="ECO:0000256" key="7">
    <source>
        <dbReference type="ARBA" id="ARBA00023136"/>
    </source>
</evidence>
<keyword evidence="6" id="KW-0697">Rotamase</keyword>
<keyword evidence="12" id="KW-0949">S-adenosyl-L-methionine</keyword>
<evidence type="ECO:0000313" key="15">
    <source>
        <dbReference type="Proteomes" id="UP001497525"/>
    </source>
</evidence>
<dbReference type="GO" id="GO:0004671">
    <property type="term" value="F:protein C-terminal S-isoprenylcysteine carboxyl O-methyltransferase activity"/>
    <property type="evidence" value="ECO:0007669"/>
    <property type="project" value="UniProtKB-EC"/>
</dbReference>
<feature type="transmembrane region" description="Helical" evidence="12">
    <location>
        <begin position="79"/>
        <end position="99"/>
    </location>
</feature>